<feature type="domain" description="N-acetyltransferase" evidence="3">
    <location>
        <begin position="2"/>
        <end position="172"/>
    </location>
</feature>
<evidence type="ECO:0000256" key="2">
    <source>
        <dbReference type="ARBA" id="ARBA00023315"/>
    </source>
</evidence>
<evidence type="ECO:0000256" key="1">
    <source>
        <dbReference type="ARBA" id="ARBA00022679"/>
    </source>
</evidence>
<dbReference type="GO" id="GO:0016746">
    <property type="term" value="F:acyltransferase activity"/>
    <property type="evidence" value="ECO:0007669"/>
    <property type="project" value="UniProtKB-KW"/>
</dbReference>
<dbReference type="SUPFAM" id="SSF55729">
    <property type="entry name" value="Acyl-CoA N-acyltransferases (Nat)"/>
    <property type="match status" value="1"/>
</dbReference>
<dbReference type="PANTHER" id="PTHR43877:SF1">
    <property type="entry name" value="ACETYLTRANSFERASE"/>
    <property type="match status" value="1"/>
</dbReference>
<dbReference type="Gene3D" id="3.40.630.30">
    <property type="match status" value="1"/>
</dbReference>
<dbReference type="RefSeq" id="WP_209349980.1">
    <property type="nucleotide sequence ID" value="NZ_JAGIYZ010000001.1"/>
</dbReference>
<organism evidence="4 5">
    <name type="scientific">Roseomonas nitratireducens</name>
    <dbReference type="NCBI Taxonomy" id="2820810"/>
    <lineage>
        <taxon>Bacteria</taxon>
        <taxon>Pseudomonadati</taxon>
        <taxon>Pseudomonadota</taxon>
        <taxon>Alphaproteobacteria</taxon>
        <taxon>Acetobacterales</taxon>
        <taxon>Roseomonadaceae</taxon>
        <taxon>Roseomonas</taxon>
    </lineage>
</organism>
<comment type="caution">
    <text evidence="4">The sequence shown here is derived from an EMBL/GenBank/DDBJ whole genome shotgun (WGS) entry which is preliminary data.</text>
</comment>
<dbReference type="Pfam" id="PF00583">
    <property type="entry name" value="Acetyltransf_1"/>
    <property type="match status" value="1"/>
</dbReference>
<dbReference type="InterPro" id="IPR050832">
    <property type="entry name" value="Bact_Acetyltransf"/>
</dbReference>
<name>A0ABS4AMM8_9PROT</name>
<reference evidence="4 5" key="1">
    <citation type="submission" date="2021-03" db="EMBL/GenBank/DDBJ databases">
        <authorList>
            <person name="So Y."/>
        </authorList>
    </citation>
    <scope>NUCLEOTIDE SEQUENCE [LARGE SCALE GENOMIC DNA]</scope>
    <source>
        <strain evidence="4 5">PWR1</strain>
    </source>
</reference>
<keyword evidence="5" id="KW-1185">Reference proteome</keyword>
<dbReference type="EC" id="2.3.1.-" evidence="4"/>
<dbReference type="InterPro" id="IPR000182">
    <property type="entry name" value="GNAT_dom"/>
</dbReference>
<keyword evidence="1 4" id="KW-0808">Transferase</keyword>
<dbReference type="EMBL" id="JAGIYZ010000001">
    <property type="protein sequence ID" value="MBP0462619.1"/>
    <property type="molecule type" value="Genomic_DNA"/>
</dbReference>
<proteinExistence type="predicted"/>
<gene>
    <name evidence="4" type="ORF">J5Y09_01730</name>
</gene>
<sequence length="179" mass="19021">MIQVREATAPDSDAVADLLTASWRDAYAPLLPAAVLDRLPALHRDMWRAHFAAPRDGIVLLAEEDGALAGFCAAWLEDGECYVDNLHLRPGRRGGGLGPLLLGEAAAALAARGATRAALTIIEGNDRAARFYARLGGIAQPPHPAELHGARVMFRRFAWPDIAALVAACAVPAPSDRTE</sequence>
<dbReference type="PANTHER" id="PTHR43877">
    <property type="entry name" value="AMINOALKYLPHOSPHONATE N-ACETYLTRANSFERASE-RELATED-RELATED"/>
    <property type="match status" value="1"/>
</dbReference>
<evidence type="ECO:0000313" key="5">
    <source>
        <dbReference type="Proteomes" id="UP000680815"/>
    </source>
</evidence>
<evidence type="ECO:0000259" key="3">
    <source>
        <dbReference type="PROSITE" id="PS51186"/>
    </source>
</evidence>
<dbReference type="Proteomes" id="UP000680815">
    <property type="component" value="Unassembled WGS sequence"/>
</dbReference>
<accession>A0ABS4AMM8</accession>
<dbReference type="PROSITE" id="PS51186">
    <property type="entry name" value="GNAT"/>
    <property type="match status" value="1"/>
</dbReference>
<keyword evidence="2 4" id="KW-0012">Acyltransferase</keyword>
<protein>
    <submittedName>
        <fullName evidence="4">GNAT family N-acetyltransferase</fullName>
        <ecNumber evidence="4">2.3.1.-</ecNumber>
    </submittedName>
</protein>
<evidence type="ECO:0000313" key="4">
    <source>
        <dbReference type="EMBL" id="MBP0462619.1"/>
    </source>
</evidence>
<dbReference type="InterPro" id="IPR016181">
    <property type="entry name" value="Acyl_CoA_acyltransferase"/>
</dbReference>